<dbReference type="AlphaFoldDB" id="A0AAV6U746"/>
<evidence type="ECO:0000256" key="1">
    <source>
        <dbReference type="SAM" id="Phobius"/>
    </source>
</evidence>
<sequence length="102" mass="10997">MGPGTLNAAGIIVAVVLAVTVALALVALRDVVTFMIGLNLDLDVENLSYLKNLFSFIVSVDINKEDGQGNLFCTDRLLELVDILRGDALVYEVLFDFFGGMS</sequence>
<reference evidence="2 3" key="1">
    <citation type="journal article" date="2022" name="Nat. Ecol. Evol.">
        <title>A masculinizing supergene underlies an exaggerated male reproductive morph in a spider.</title>
        <authorList>
            <person name="Hendrickx F."/>
            <person name="De Corte Z."/>
            <person name="Sonet G."/>
            <person name="Van Belleghem S.M."/>
            <person name="Kostlbacher S."/>
            <person name="Vangestel C."/>
        </authorList>
    </citation>
    <scope>NUCLEOTIDE SEQUENCE [LARGE SCALE GENOMIC DNA]</scope>
    <source>
        <strain evidence="2">W744_W776</strain>
    </source>
</reference>
<keyword evidence="1" id="KW-0812">Transmembrane</keyword>
<dbReference type="EMBL" id="JAFNEN010000609">
    <property type="protein sequence ID" value="KAG8179673.1"/>
    <property type="molecule type" value="Genomic_DNA"/>
</dbReference>
<evidence type="ECO:0000313" key="3">
    <source>
        <dbReference type="Proteomes" id="UP000827092"/>
    </source>
</evidence>
<comment type="caution">
    <text evidence="2">The sequence shown here is derived from an EMBL/GenBank/DDBJ whole genome shotgun (WGS) entry which is preliminary data.</text>
</comment>
<gene>
    <name evidence="2" type="ORF">JTE90_017812</name>
</gene>
<organism evidence="2 3">
    <name type="scientific">Oedothorax gibbosus</name>
    <dbReference type="NCBI Taxonomy" id="931172"/>
    <lineage>
        <taxon>Eukaryota</taxon>
        <taxon>Metazoa</taxon>
        <taxon>Ecdysozoa</taxon>
        <taxon>Arthropoda</taxon>
        <taxon>Chelicerata</taxon>
        <taxon>Arachnida</taxon>
        <taxon>Araneae</taxon>
        <taxon>Araneomorphae</taxon>
        <taxon>Entelegynae</taxon>
        <taxon>Araneoidea</taxon>
        <taxon>Linyphiidae</taxon>
        <taxon>Erigoninae</taxon>
        <taxon>Oedothorax</taxon>
    </lineage>
</organism>
<accession>A0AAV6U746</accession>
<keyword evidence="1" id="KW-1133">Transmembrane helix</keyword>
<evidence type="ECO:0000313" key="2">
    <source>
        <dbReference type="EMBL" id="KAG8179673.1"/>
    </source>
</evidence>
<keyword evidence="3" id="KW-1185">Reference proteome</keyword>
<feature type="transmembrane region" description="Helical" evidence="1">
    <location>
        <begin position="6"/>
        <end position="28"/>
    </location>
</feature>
<protein>
    <submittedName>
        <fullName evidence="2">Uncharacterized protein</fullName>
    </submittedName>
</protein>
<proteinExistence type="predicted"/>
<keyword evidence="1" id="KW-0472">Membrane</keyword>
<dbReference type="Proteomes" id="UP000827092">
    <property type="component" value="Unassembled WGS sequence"/>
</dbReference>
<name>A0AAV6U746_9ARAC</name>